<dbReference type="Proteomes" id="UP000325315">
    <property type="component" value="Unassembled WGS sequence"/>
</dbReference>
<name>A0A5B6VJ40_9ROSI</name>
<keyword evidence="2" id="KW-1185">Reference proteome</keyword>
<accession>A0A5B6VJ40</accession>
<organism evidence="1 2">
    <name type="scientific">Gossypium australe</name>
    <dbReference type="NCBI Taxonomy" id="47621"/>
    <lineage>
        <taxon>Eukaryota</taxon>
        <taxon>Viridiplantae</taxon>
        <taxon>Streptophyta</taxon>
        <taxon>Embryophyta</taxon>
        <taxon>Tracheophyta</taxon>
        <taxon>Spermatophyta</taxon>
        <taxon>Magnoliopsida</taxon>
        <taxon>eudicotyledons</taxon>
        <taxon>Gunneridae</taxon>
        <taxon>Pentapetalae</taxon>
        <taxon>rosids</taxon>
        <taxon>malvids</taxon>
        <taxon>Malvales</taxon>
        <taxon>Malvaceae</taxon>
        <taxon>Malvoideae</taxon>
        <taxon>Gossypium</taxon>
    </lineage>
</organism>
<comment type="caution">
    <text evidence="1">The sequence shown here is derived from an EMBL/GenBank/DDBJ whole genome shotgun (WGS) entry which is preliminary data.</text>
</comment>
<dbReference type="GO" id="GO:0003964">
    <property type="term" value="F:RNA-directed DNA polymerase activity"/>
    <property type="evidence" value="ECO:0007669"/>
    <property type="project" value="UniProtKB-KW"/>
</dbReference>
<proteinExistence type="predicted"/>
<dbReference type="AlphaFoldDB" id="A0A5B6VJ40"/>
<protein>
    <submittedName>
        <fullName evidence="1">RNA-directed DNA polymerase</fullName>
    </submittedName>
</protein>
<gene>
    <name evidence="1" type="ORF">EPI10_014880</name>
</gene>
<keyword evidence="1" id="KW-0808">Transferase</keyword>
<keyword evidence="1" id="KW-0548">Nucleotidyltransferase</keyword>
<evidence type="ECO:0000313" key="2">
    <source>
        <dbReference type="Proteomes" id="UP000325315"/>
    </source>
</evidence>
<evidence type="ECO:0000313" key="1">
    <source>
        <dbReference type="EMBL" id="KAA3469047.1"/>
    </source>
</evidence>
<keyword evidence="1" id="KW-0695">RNA-directed DNA polymerase</keyword>
<reference evidence="2" key="1">
    <citation type="journal article" date="2019" name="Plant Biotechnol. J.">
        <title>Genome sequencing of the Australian wild diploid species Gossypium australe highlights disease resistance and delayed gland morphogenesis.</title>
        <authorList>
            <person name="Cai Y."/>
            <person name="Cai X."/>
            <person name="Wang Q."/>
            <person name="Wang P."/>
            <person name="Zhang Y."/>
            <person name="Cai C."/>
            <person name="Xu Y."/>
            <person name="Wang K."/>
            <person name="Zhou Z."/>
            <person name="Wang C."/>
            <person name="Geng S."/>
            <person name="Li B."/>
            <person name="Dong Q."/>
            <person name="Hou Y."/>
            <person name="Wang H."/>
            <person name="Ai P."/>
            <person name="Liu Z."/>
            <person name="Yi F."/>
            <person name="Sun M."/>
            <person name="An G."/>
            <person name="Cheng J."/>
            <person name="Zhang Y."/>
            <person name="Shi Q."/>
            <person name="Xie Y."/>
            <person name="Shi X."/>
            <person name="Chang Y."/>
            <person name="Huang F."/>
            <person name="Chen Y."/>
            <person name="Hong S."/>
            <person name="Mi L."/>
            <person name="Sun Q."/>
            <person name="Zhang L."/>
            <person name="Zhou B."/>
            <person name="Peng R."/>
            <person name="Zhang X."/>
            <person name="Liu F."/>
        </authorList>
    </citation>
    <scope>NUCLEOTIDE SEQUENCE [LARGE SCALE GENOMIC DNA]</scope>
    <source>
        <strain evidence="2">cv. PA1801</strain>
    </source>
</reference>
<sequence>MGFRDLHCFNLAILGKQGWRILSNSGSLLSRLFKARYFSRVIPRVLTRLLFEEAFVRPSMLKREFRWRIGDRRTVSAYNHPWLDDDLDFYITSTPLDGMDNLLVCDLLWDDQ</sequence>
<dbReference type="OrthoDB" id="1929473at2759"/>
<dbReference type="EMBL" id="SMMG02000006">
    <property type="protein sequence ID" value="KAA3469047.1"/>
    <property type="molecule type" value="Genomic_DNA"/>
</dbReference>